<evidence type="ECO:0000313" key="1">
    <source>
        <dbReference type="EMBL" id="MDW8801302.1"/>
    </source>
</evidence>
<dbReference type="NCBIfam" id="NF033679">
    <property type="entry name" value="DNRLRE_dom"/>
    <property type="match status" value="1"/>
</dbReference>
<dbReference type="EMBL" id="JARUJP010000008">
    <property type="protein sequence ID" value="MDW8801302.1"/>
    <property type="molecule type" value="Genomic_DNA"/>
</dbReference>
<accession>A0ABU4JT16</accession>
<comment type="caution">
    <text evidence="1">The sequence shown here is derived from an EMBL/GenBank/DDBJ whole genome shotgun (WGS) entry which is preliminary data.</text>
</comment>
<keyword evidence="2" id="KW-1185">Reference proteome</keyword>
<dbReference type="Proteomes" id="UP001281656">
    <property type="component" value="Unassembled WGS sequence"/>
</dbReference>
<name>A0ABU4JT16_9CLOT</name>
<sequence>MPCLDIPATKSLTVSSKYPNSNINNKYIYIGNECSVKYICYLYNDKCIYARNECLAKYISYLYFDISSIPGNIKNIYATLVLFKKPILCDEILYDEDDDYDYSSNNYDKHKFNNRYIIYPLSEYFSDYTTYKNRPKYDCSLEKSFFINEKNICEEIDITPIVSNWISGKIPNKGLMFKGEKKIKNLTKFFSVLNRDIKEIPFIKIYFETEKCFIPFTELSCTYSLFPQIKEKET</sequence>
<protein>
    <submittedName>
        <fullName evidence="1">DNRLRE domain-containing protein</fullName>
    </submittedName>
</protein>
<gene>
    <name evidence="1" type="ORF">P8V03_09060</name>
</gene>
<organism evidence="1 2">
    <name type="scientific">Clostridium tanneri</name>
    <dbReference type="NCBI Taxonomy" id="3037988"/>
    <lineage>
        <taxon>Bacteria</taxon>
        <taxon>Bacillati</taxon>
        <taxon>Bacillota</taxon>
        <taxon>Clostridia</taxon>
        <taxon>Eubacteriales</taxon>
        <taxon>Clostridiaceae</taxon>
        <taxon>Clostridium</taxon>
    </lineage>
</organism>
<reference evidence="1 2" key="1">
    <citation type="submission" date="2023-04" db="EMBL/GenBank/DDBJ databases">
        <title>Clostridium tannerae sp. nov., isolated from the fecal material of an alpaca.</title>
        <authorList>
            <person name="Miller S."/>
            <person name="Hendry M."/>
            <person name="King J."/>
            <person name="Sankaranarayanan K."/>
            <person name="Lawson P.A."/>
        </authorList>
    </citation>
    <scope>NUCLEOTIDE SEQUENCE [LARGE SCALE GENOMIC DNA]</scope>
    <source>
        <strain evidence="1 2">A1-XYC3</strain>
    </source>
</reference>
<proteinExistence type="predicted"/>
<evidence type="ECO:0000313" key="2">
    <source>
        <dbReference type="Proteomes" id="UP001281656"/>
    </source>
</evidence>
<dbReference type="RefSeq" id="WP_318797926.1">
    <property type="nucleotide sequence ID" value="NZ_JARUJP010000008.1"/>
</dbReference>